<gene>
    <name evidence="11" type="ORF">ABZ921_28830</name>
</gene>
<feature type="transmembrane region" description="Helical" evidence="9">
    <location>
        <begin position="331"/>
        <end position="354"/>
    </location>
</feature>
<keyword evidence="3 11" id="KW-0808">Transferase</keyword>
<comment type="caution">
    <text evidence="11">The sequence shown here is derived from an EMBL/GenBank/DDBJ whole genome shotgun (WGS) entry which is preliminary data.</text>
</comment>
<feature type="compositionally biased region" description="Low complexity" evidence="8">
    <location>
        <begin position="365"/>
        <end position="377"/>
    </location>
</feature>
<evidence type="ECO:0000313" key="11">
    <source>
        <dbReference type="EMBL" id="MEU6824656.1"/>
    </source>
</evidence>
<dbReference type="PANTHER" id="PTHR43289:SF6">
    <property type="entry name" value="SERINE_THREONINE-PROTEIN KINASE NEKL-3"/>
    <property type="match status" value="1"/>
</dbReference>
<dbReference type="RefSeq" id="WP_359354161.1">
    <property type="nucleotide sequence ID" value="NZ_JBEYXV010000016.1"/>
</dbReference>
<dbReference type="Gene3D" id="3.30.200.20">
    <property type="entry name" value="Phosphorylase Kinase, domain 1"/>
    <property type="match status" value="1"/>
</dbReference>
<dbReference type="EC" id="2.7.11.1" evidence="1"/>
<feature type="region of interest" description="Disordered" evidence="8">
    <location>
        <begin position="272"/>
        <end position="325"/>
    </location>
</feature>
<evidence type="ECO:0000256" key="5">
    <source>
        <dbReference type="ARBA" id="ARBA00022777"/>
    </source>
</evidence>
<evidence type="ECO:0000256" key="7">
    <source>
        <dbReference type="PROSITE-ProRule" id="PRU10141"/>
    </source>
</evidence>
<keyword evidence="12" id="KW-1185">Reference proteome</keyword>
<dbReference type="EMBL" id="JBEYXV010000016">
    <property type="protein sequence ID" value="MEU6824656.1"/>
    <property type="molecule type" value="Genomic_DNA"/>
</dbReference>
<keyword evidence="9" id="KW-1133">Transmembrane helix</keyword>
<feature type="compositionally biased region" description="Gly residues" evidence="8">
    <location>
        <begin position="412"/>
        <end position="432"/>
    </location>
</feature>
<feature type="compositionally biased region" description="Gly residues" evidence="8">
    <location>
        <begin position="383"/>
        <end position="401"/>
    </location>
</feature>
<dbReference type="PANTHER" id="PTHR43289">
    <property type="entry name" value="MITOGEN-ACTIVATED PROTEIN KINASE KINASE KINASE 20-RELATED"/>
    <property type="match status" value="1"/>
</dbReference>
<keyword evidence="9" id="KW-0472">Membrane</keyword>
<dbReference type="Proteomes" id="UP001551176">
    <property type="component" value="Unassembled WGS sequence"/>
</dbReference>
<evidence type="ECO:0000256" key="4">
    <source>
        <dbReference type="ARBA" id="ARBA00022741"/>
    </source>
</evidence>
<keyword evidence="2" id="KW-0723">Serine/threonine-protein kinase</keyword>
<sequence length="563" mass="56944">MGAPVSQPERVIAGRYRLLAPLGEGGMGTVWRARDEVLGREVAVKEVRAPAGLPAVEVERLYARLEREAWAAARIPHRNVVTVYDVASESGRPWIVMELVRGLSLSDVLEAEGALTPQRTAHIGAEILGALRAAHDAGVLHRDVKPGNVLIANDGRVVLTDFGIALVEGSSALTMTGEVVGSPEFLAPERALGHRPGPASDLWSLGVLLYAAVEGSSPFRQDTPLSTLRAVVDEELPPARAAGPLTSVIEGLLRKDPAERMSAADAERDLRIVATGGTPSASTALPYLPTTAAERPPSEPTPPGPLPLPPPSGPATVVGTSTTAPRRDRRAVIALVAGVVALLLAVGGITYALVGRGDDNKSGDSKGSGSGSSDSNGADGGKDGGGSSGGSNGGSGGGGTTGATDGKDNGGSTSGGGGGNSGSGGNGGGGGTTKPPAQSVKVHVVGAYTQYAGVCPPTAGQAPSFTATFTVGRVPATVEYRWVTASGEPGDPGWKTLSFSSGGGKTRQVNHVETAYDEGGGTYQNSIHVEVRKPVAATSNSVAYSVKCEQETPTGGASYTPNG</sequence>
<dbReference type="Gene3D" id="1.10.510.10">
    <property type="entry name" value="Transferase(Phosphotransferase) domain 1"/>
    <property type="match status" value="1"/>
</dbReference>
<keyword evidence="5 11" id="KW-0418">Kinase</keyword>
<name>A0ABV3BUF1_9ACTN</name>
<evidence type="ECO:0000256" key="9">
    <source>
        <dbReference type="SAM" id="Phobius"/>
    </source>
</evidence>
<evidence type="ECO:0000256" key="2">
    <source>
        <dbReference type="ARBA" id="ARBA00022527"/>
    </source>
</evidence>
<keyword evidence="6 7" id="KW-0067">ATP-binding</keyword>
<dbReference type="InterPro" id="IPR017441">
    <property type="entry name" value="Protein_kinase_ATP_BS"/>
</dbReference>
<evidence type="ECO:0000259" key="10">
    <source>
        <dbReference type="PROSITE" id="PS50011"/>
    </source>
</evidence>
<dbReference type="SUPFAM" id="SSF56112">
    <property type="entry name" value="Protein kinase-like (PK-like)"/>
    <property type="match status" value="1"/>
</dbReference>
<reference evidence="11 12" key="1">
    <citation type="submission" date="2024-06" db="EMBL/GenBank/DDBJ databases">
        <title>The Natural Products Discovery Center: Release of the First 8490 Sequenced Strains for Exploring Actinobacteria Biosynthetic Diversity.</title>
        <authorList>
            <person name="Kalkreuter E."/>
            <person name="Kautsar S.A."/>
            <person name="Yang D."/>
            <person name="Bader C.D."/>
            <person name="Teijaro C.N."/>
            <person name="Fluegel L."/>
            <person name="Davis C.M."/>
            <person name="Simpson J.R."/>
            <person name="Lauterbach L."/>
            <person name="Steele A.D."/>
            <person name="Gui C."/>
            <person name="Meng S."/>
            <person name="Li G."/>
            <person name="Viehrig K."/>
            <person name="Ye F."/>
            <person name="Su P."/>
            <person name="Kiefer A.F."/>
            <person name="Nichols A."/>
            <person name="Cepeda A.J."/>
            <person name="Yan W."/>
            <person name="Fan B."/>
            <person name="Jiang Y."/>
            <person name="Adhikari A."/>
            <person name="Zheng C.-J."/>
            <person name="Schuster L."/>
            <person name="Cowan T.M."/>
            <person name="Smanski M.J."/>
            <person name="Chevrette M.G."/>
            <person name="De Carvalho L.P.S."/>
            <person name="Shen B."/>
        </authorList>
    </citation>
    <scope>NUCLEOTIDE SEQUENCE [LARGE SCALE GENOMIC DNA]</scope>
    <source>
        <strain evidence="11 12">NPDC046838</strain>
    </source>
</reference>
<dbReference type="PROSITE" id="PS00108">
    <property type="entry name" value="PROTEIN_KINASE_ST"/>
    <property type="match status" value="1"/>
</dbReference>
<dbReference type="InterPro" id="IPR011009">
    <property type="entry name" value="Kinase-like_dom_sf"/>
</dbReference>
<dbReference type="InterPro" id="IPR008271">
    <property type="entry name" value="Ser/Thr_kinase_AS"/>
</dbReference>
<dbReference type="PROSITE" id="PS00107">
    <property type="entry name" value="PROTEIN_KINASE_ATP"/>
    <property type="match status" value="1"/>
</dbReference>
<feature type="compositionally biased region" description="Pro residues" evidence="8">
    <location>
        <begin position="298"/>
        <end position="313"/>
    </location>
</feature>
<dbReference type="Pfam" id="PF00069">
    <property type="entry name" value="Pkinase"/>
    <property type="match status" value="1"/>
</dbReference>
<evidence type="ECO:0000313" key="12">
    <source>
        <dbReference type="Proteomes" id="UP001551176"/>
    </source>
</evidence>
<evidence type="ECO:0000256" key="3">
    <source>
        <dbReference type="ARBA" id="ARBA00022679"/>
    </source>
</evidence>
<proteinExistence type="predicted"/>
<dbReference type="CDD" id="cd14014">
    <property type="entry name" value="STKc_PknB_like"/>
    <property type="match status" value="1"/>
</dbReference>
<keyword evidence="4 7" id="KW-0547">Nucleotide-binding</keyword>
<evidence type="ECO:0000256" key="8">
    <source>
        <dbReference type="SAM" id="MobiDB-lite"/>
    </source>
</evidence>
<accession>A0ABV3BUF1</accession>
<dbReference type="InterPro" id="IPR000719">
    <property type="entry name" value="Prot_kinase_dom"/>
</dbReference>
<dbReference type="PROSITE" id="PS50011">
    <property type="entry name" value="PROTEIN_KINASE_DOM"/>
    <property type="match status" value="1"/>
</dbReference>
<protein>
    <recommendedName>
        <fullName evidence="1">non-specific serine/threonine protein kinase</fullName>
        <ecNumber evidence="1">2.7.11.1</ecNumber>
    </recommendedName>
</protein>
<feature type="domain" description="Protein kinase" evidence="10">
    <location>
        <begin position="16"/>
        <end position="272"/>
    </location>
</feature>
<feature type="region of interest" description="Disordered" evidence="8">
    <location>
        <begin position="354"/>
        <end position="437"/>
    </location>
</feature>
<feature type="binding site" evidence="7">
    <location>
        <position position="45"/>
    </location>
    <ligand>
        <name>ATP</name>
        <dbReference type="ChEBI" id="CHEBI:30616"/>
    </ligand>
</feature>
<dbReference type="GO" id="GO:0004674">
    <property type="term" value="F:protein serine/threonine kinase activity"/>
    <property type="evidence" value="ECO:0007669"/>
    <property type="project" value="UniProtKB-EC"/>
</dbReference>
<dbReference type="SMART" id="SM00220">
    <property type="entry name" value="S_TKc"/>
    <property type="match status" value="1"/>
</dbReference>
<organism evidence="11 12">
    <name type="scientific">Streptomyces atriruber</name>
    <dbReference type="NCBI Taxonomy" id="545121"/>
    <lineage>
        <taxon>Bacteria</taxon>
        <taxon>Bacillati</taxon>
        <taxon>Actinomycetota</taxon>
        <taxon>Actinomycetes</taxon>
        <taxon>Kitasatosporales</taxon>
        <taxon>Streptomycetaceae</taxon>
        <taxon>Streptomyces</taxon>
    </lineage>
</organism>
<evidence type="ECO:0000256" key="1">
    <source>
        <dbReference type="ARBA" id="ARBA00012513"/>
    </source>
</evidence>
<keyword evidence="9" id="KW-0812">Transmembrane</keyword>
<evidence type="ECO:0000256" key="6">
    <source>
        <dbReference type="ARBA" id="ARBA00022840"/>
    </source>
</evidence>